<comment type="subunit">
    <text evidence="3">Heptamer of 7 subunits arranged in a ring. Interacts with the chaperonin GroEL.</text>
</comment>
<reference evidence="5 6" key="1">
    <citation type="submission" date="2016-11" db="EMBL/GenBank/DDBJ databases">
        <authorList>
            <person name="Jaros S."/>
            <person name="Januszkiewicz K."/>
            <person name="Wedrychowicz H."/>
        </authorList>
    </citation>
    <scope>NUCLEOTIDE SEQUENCE [LARGE SCALE GENOMIC DNA]</scope>
    <source>
        <strain evidence="5 6">DSM 14916</strain>
    </source>
</reference>
<comment type="similarity">
    <text evidence="1 3 4">Belongs to the GroES chaperonin family.</text>
</comment>
<gene>
    <name evidence="3" type="primary">groES</name>
    <name evidence="3" type="synonym">groS</name>
    <name evidence="5" type="ORF">SAMN02745194_03489</name>
</gene>
<evidence type="ECO:0000256" key="3">
    <source>
        <dbReference type="HAMAP-Rule" id="MF_00580"/>
    </source>
</evidence>
<dbReference type="GO" id="GO:0046872">
    <property type="term" value="F:metal ion binding"/>
    <property type="evidence" value="ECO:0007669"/>
    <property type="project" value="TreeGrafter"/>
</dbReference>
<dbReference type="InterPro" id="IPR018369">
    <property type="entry name" value="Chaprnonin_Cpn10_CS"/>
</dbReference>
<comment type="function">
    <text evidence="3 4">Together with the chaperonin GroEL, plays an essential role in assisting protein folding. The GroEL-GroES system forms a nano-cage that allows encapsulation of the non-native substrate proteins and provides a physical environment optimized to promote and accelerate protein folding. GroES binds to the apical surface of the GroEL ring, thereby capping the opening of the GroEL channel.</text>
</comment>
<dbReference type="GO" id="GO:0005524">
    <property type="term" value="F:ATP binding"/>
    <property type="evidence" value="ECO:0007669"/>
    <property type="project" value="InterPro"/>
</dbReference>
<name>A0A1M6MJC0_9PROT</name>
<dbReference type="SUPFAM" id="SSF50129">
    <property type="entry name" value="GroES-like"/>
    <property type="match status" value="1"/>
</dbReference>
<dbReference type="PANTHER" id="PTHR10772:SF58">
    <property type="entry name" value="CO-CHAPERONIN GROES"/>
    <property type="match status" value="1"/>
</dbReference>
<dbReference type="HAMAP" id="MF_00580">
    <property type="entry name" value="CH10"/>
    <property type="match status" value="1"/>
</dbReference>
<dbReference type="PROSITE" id="PS00681">
    <property type="entry name" value="CHAPERONINS_CPN10"/>
    <property type="match status" value="1"/>
</dbReference>
<dbReference type="Gene3D" id="2.30.33.40">
    <property type="entry name" value="GroES chaperonin"/>
    <property type="match status" value="1"/>
</dbReference>
<evidence type="ECO:0000313" key="5">
    <source>
        <dbReference type="EMBL" id="SHJ83585.1"/>
    </source>
</evidence>
<dbReference type="NCBIfam" id="NF001531">
    <property type="entry name" value="PRK00364.2-2"/>
    <property type="match status" value="1"/>
</dbReference>
<dbReference type="AlphaFoldDB" id="A0A1M6MJC0"/>
<dbReference type="STRING" id="198092.SAMN02745194_03489"/>
<comment type="subcellular location">
    <subcellularLocation>
        <location evidence="3">Cytoplasm</location>
    </subcellularLocation>
</comment>
<dbReference type="Pfam" id="PF00166">
    <property type="entry name" value="Cpn10"/>
    <property type="match status" value="1"/>
</dbReference>
<dbReference type="InterPro" id="IPR020818">
    <property type="entry name" value="Chaperonin_GroES"/>
</dbReference>
<dbReference type="RefSeq" id="WP_073137048.1">
    <property type="nucleotide sequence ID" value="NZ_FQZF01000022.1"/>
</dbReference>
<dbReference type="Proteomes" id="UP000184387">
    <property type="component" value="Unassembled WGS sequence"/>
</dbReference>
<sequence length="99" mass="10729">MTKFRPLHDRVLVRRVTAEEKSAGGIIIPDTAKEKPQEGEVVSVGAGARNEQGQIVALDVKAGDRILFGKWSGTEVKLDGEELLIMKESDIMGIVEKAA</sequence>
<dbReference type="NCBIfam" id="NF001529">
    <property type="entry name" value="PRK00364.1-5"/>
    <property type="match status" value="1"/>
</dbReference>
<evidence type="ECO:0000256" key="4">
    <source>
        <dbReference type="RuleBase" id="RU000535"/>
    </source>
</evidence>
<dbReference type="GO" id="GO:0051082">
    <property type="term" value="F:unfolded protein binding"/>
    <property type="evidence" value="ECO:0007669"/>
    <property type="project" value="TreeGrafter"/>
</dbReference>
<accession>A0A1M6MJC0</accession>
<protein>
    <recommendedName>
        <fullName evidence="3">Co-chaperonin GroES</fullName>
    </recommendedName>
    <alternativeName>
        <fullName evidence="3">10 kDa chaperonin</fullName>
    </alternativeName>
    <alternativeName>
        <fullName evidence="3">Chaperonin-10</fullName>
        <shortName evidence="3">Cpn10</shortName>
    </alternativeName>
</protein>
<dbReference type="InterPro" id="IPR011032">
    <property type="entry name" value="GroES-like_sf"/>
</dbReference>
<proteinExistence type="inferred from homology"/>
<dbReference type="SMART" id="SM00883">
    <property type="entry name" value="Cpn10"/>
    <property type="match status" value="1"/>
</dbReference>
<dbReference type="NCBIfam" id="NF001534">
    <property type="entry name" value="PRK00364.2-5"/>
    <property type="match status" value="1"/>
</dbReference>
<keyword evidence="6" id="KW-1185">Reference proteome</keyword>
<dbReference type="PANTHER" id="PTHR10772">
    <property type="entry name" value="10 KDA HEAT SHOCK PROTEIN"/>
    <property type="match status" value="1"/>
</dbReference>
<dbReference type="GO" id="GO:0051087">
    <property type="term" value="F:protein-folding chaperone binding"/>
    <property type="evidence" value="ECO:0007669"/>
    <property type="project" value="TreeGrafter"/>
</dbReference>
<dbReference type="GO" id="GO:0005737">
    <property type="term" value="C:cytoplasm"/>
    <property type="evidence" value="ECO:0007669"/>
    <property type="project" value="UniProtKB-SubCell"/>
</dbReference>
<dbReference type="PRINTS" id="PR00297">
    <property type="entry name" value="CHAPERONIN10"/>
</dbReference>
<organism evidence="5 6">
    <name type="scientific">Muricoccus roseus</name>
    <dbReference type="NCBI Taxonomy" id="198092"/>
    <lineage>
        <taxon>Bacteria</taxon>
        <taxon>Pseudomonadati</taxon>
        <taxon>Pseudomonadota</taxon>
        <taxon>Alphaproteobacteria</taxon>
        <taxon>Acetobacterales</taxon>
        <taxon>Roseomonadaceae</taxon>
        <taxon>Muricoccus</taxon>
    </lineage>
</organism>
<dbReference type="OrthoDB" id="9806791at2"/>
<evidence type="ECO:0000313" key="6">
    <source>
        <dbReference type="Proteomes" id="UP000184387"/>
    </source>
</evidence>
<dbReference type="CDD" id="cd00320">
    <property type="entry name" value="cpn10"/>
    <property type="match status" value="1"/>
</dbReference>
<dbReference type="NCBIfam" id="NF001533">
    <property type="entry name" value="PRK00364.2-4"/>
    <property type="match status" value="1"/>
</dbReference>
<keyword evidence="3" id="KW-0963">Cytoplasm</keyword>
<dbReference type="InterPro" id="IPR037124">
    <property type="entry name" value="Chaperonin_GroES_sf"/>
</dbReference>
<dbReference type="GO" id="GO:0044183">
    <property type="term" value="F:protein folding chaperone"/>
    <property type="evidence" value="ECO:0007669"/>
    <property type="project" value="InterPro"/>
</dbReference>
<evidence type="ECO:0000256" key="1">
    <source>
        <dbReference type="ARBA" id="ARBA00006975"/>
    </source>
</evidence>
<keyword evidence="2 3" id="KW-0143">Chaperone</keyword>
<dbReference type="EMBL" id="FQZF01000022">
    <property type="protein sequence ID" value="SHJ83585.1"/>
    <property type="molecule type" value="Genomic_DNA"/>
</dbReference>
<dbReference type="FunFam" id="2.30.33.40:FF:000001">
    <property type="entry name" value="10 kDa chaperonin"/>
    <property type="match status" value="1"/>
</dbReference>
<evidence type="ECO:0000256" key="2">
    <source>
        <dbReference type="ARBA" id="ARBA00023186"/>
    </source>
</evidence>
<dbReference type="NCBIfam" id="NF001527">
    <property type="entry name" value="PRK00364.1-2"/>
    <property type="match status" value="1"/>
</dbReference>